<sequence>MTAAPSPENRVAPVGRVLLGLAGLLVLAVAVVADGPVRGTVNALLTLFGSEYLLVAVIGLVAFVVGVAAFVTSREAATQAATPDPERAVAVPAPGESFDEMAADWRCLLPGAGRDHRAAVQERLRRTAVEAVAVTDDCDRETAARRVAEGTWTADGVAAAYLAEQTDATNEEEWFELLVGRQTPTHYRAERTVSAIADVAGVGGEDVDDGAGEETDR</sequence>
<gene>
    <name evidence="2" type="ORF">SAMN05216559_0535</name>
</gene>
<evidence type="ECO:0000313" key="2">
    <source>
        <dbReference type="EMBL" id="SFR88785.1"/>
    </source>
</evidence>
<accession>A0A1I6KBW9</accession>
<dbReference type="EMBL" id="FOZK01000001">
    <property type="protein sequence ID" value="SFR88785.1"/>
    <property type="molecule type" value="Genomic_DNA"/>
</dbReference>
<dbReference type="InterPro" id="IPR055693">
    <property type="entry name" value="DUF7269"/>
</dbReference>
<dbReference type="AlphaFoldDB" id="A0A1I6KBW9"/>
<dbReference type="Proteomes" id="UP000199062">
    <property type="component" value="Unassembled WGS sequence"/>
</dbReference>
<dbReference type="Pfam" id="PF23933">
    <property type="entry name" value="DUF7269"/>
    <property type="match status" value="1"/>
</dbReference>
<protein>
    <submittedName>
        <fullName evidence="2">Uncharacterized protein</fullName>
    </submittedName>
</protein>
<evidence type="ECO:0000313" key="3">
    <source>
        <dbReference type="Proteomes" id="UP000199062"/>
    </source>
</evidence>
<proteinExistence type="predicted"/>
<dbReference type="RefSeq" id="WP_089813622.1">
    <property type="nucleotide sequence ID" value="NZ_FOZK01000001.1"/>
</dbReference>
<reference evidence="2 3" key="1">
    <citation type="submission" date="2016-10" db="EMBL/GenBank/DDBJ databases">
        <authorList>
            <person name="de Groot N.N."/>
        </authorList>
    </citation>
    <scope>NUCLEOTIDE SEQUENCE [LARGE SCALE GENOMIC DNA]</scope>
    <source>
        <strain evidence="2 3">CGMCC 1.10457</strain>
    </source>
</reference>
<keyword evidence="1" id="KW-0472">Membrane</keyword>
<keyword evidence="3" id="KW-1185">Reference proteome</keyword>
<keyword evidence="1" id="KW-0812">Transmembrane</keyword>
<keyword evidence="1" id="KW-1133">Transmembrane helix</keyword>
<evidence type="ECO:0000256" key="1">
    <source>
        <dbReference type="SAM" id="Phobius"/>
    </source>
</evidence>
<dbReference type="STRING" id="767519.SAMN05216559_0535"/>
<name>A0A1I6KBW9_9EURY</name>
<feature type="transmembrane region" description="Helical" evidence="1">
    <location>
        <begin position="52"/>
        <end position="71"/>
    </location>
</feature>
<organism evidence="2 3">
    <name type="scientific">Halomicrobium zhouii</name>
    <dbReference type="NCBI Taxonomy" id="767519"/>
    <lineage>
        <taxon>Archaea</taxon>
        <taxon>Methanobacteriati</taxon>
        <taxon>Methanobacteriota</taxon>
        <taxon>Stenosarchaea group</taxon>
        <taxon>Halobacteria</taxon>
        <taxon>Halobacteriales</taxon>
        <taxon>Haloarculaceae</taxon>
        <taxon>Halomicrobium</taxon>
    </lineage>
</organism>
<dbReference type="OrthoDB" id="241451at2157"/>